<reference evidence="5 6" key="1">
    <citation type="submission" date="2021-12" db="EMBL/GenBank/DDBJ databases">
        <title>Genome sequencing of bacteria with rrn-lacking chromosome and rrn-plasmid.</title>
        <authorList>
            <person name="Anda M."/>
            <person name="Iwasaki W."/>
        </authorList>
    </citation>
    <scope>NUCLEOTIDE SEQUENCE [LARGE SCALE GENOMIC DNA]</scope>
    <source>
        <strain evidence="5 6">DSM 100852</strain>
    </source>
</reference>
<evidence type="ECO:0000256" key="2">
    <source>
        <dbReference type="SAM" id="SignalP"/>
    </source>
</evidence>
<feature type="signal peptide" evidence="2">
    <location>
        <begin position="1"/>
        <end position="21"/>
    </location>
</feature>
<feature type="chain" id="PRO_5043504860" description="Mucoidy inhibitor MuiA family protein" evidence="2">
    <location>
        <begin position="22"/>
        <end position="548"/>
    </location>
</feature>
<gene>
    <name evidence="5" type="ORF">FUAX_15180</name>
</gene>
<dbReference type="RefSeq" id="WP_338394303.1">
    <property type="nucleotide sequence ID" value="NZ_AP025314.1"/>
</dbReference>
<evidence type="ECO:0000259" key="4">
    <source>
        <dbReference type="Pfam" id="PF13600"/>
    </source>
</evidence>
<evidence type="ECO:0000259" key="3">
    <source>
        <dbReference type="Pfam" id="PF13598"/>
    </source>
</evidence>
<feature type="domain" description="DUF4140" evidence="4">
    <location>
        <begin position="35"/>
        <end position="132"/>
    </location>
</feature>
<dbReference type="NCBIfam" id="TIGR02231">
    <property type="entry name" value="mucoidy inhibitor MuiA family protein"/>
    <property type="match status" value="1"/>
</dbReference>
<keyword evidence="6" id="KW-1185">Reference proteome</keyword>
<protein>
    <recommendedName>
        <fullName evidence="7">Mucoidy inhibitor MuiA family protein</fullName>
    </recommendedName>
</protein>
<dbReference type="InterPro" id="IPR037291">
    <property type="entry name" value="DUF4139"/>
</dbReference>
<dbReference type="AlphaFoldDB" id="A0AAU9D875"/>
<dbReference type="Proteomes" id="UP001348817">
    <property type="component" value="Chromosome"/>
</dbReference>
<feature type="domain" description="DUF4139" evidence="3">
    <location>
        <begin position="219"/>
        <end position="541"/>
    </location>
</feature>
<accession>A0AAU9D875</accession>
<proteinExistence type="predicted"/>
<sequence length="548" mass="61766">MRTSRIFIALALAYLPFSTFGQTKTQNIKSKIKDVTVFLSGAQIYREAKVTCPPGKRTLVFDNLPASLRPKSVQVGGQGDFTILSVNFNKNYLATPKPENKTRELKAKAKKLEYRIEETEAKIKAFGDEHQLLTANRNLGGKDSGLDINQLKAAADFYRTRLNEILQSTIQLKQQVKTDRDQLRRIKNELAKLHGPAGKSVGQVLVTVTSKRGFSTKMALGYFIDGAGWTPRYDARVASLNKPLRLSYKADIFQMTGEKWERVRLSVSSANPDMSGQLPELHPWYIRQSSPQLFQSLQDKVAGVQISEMADDEDIDFEMEVEDEDDSETMFQYDSKRGPKTTAIRTSGAVRFDIEEPYTLESDGENRTVTLARHKLQADYSHHCVPKLNTAVFLTADLTGWESLDLLSGEMSLYYEGMYVGDSELNTNIATDTLRLSLGQDRGVVVERVKKKAFSKNQTLSNARKQSAGWEILIRNNKKTPVNLTVTDQWPVSRRNNISVKLLQAQGASKNEDNGKLTWKLKLKPMAKKTLFFAYEVKAPKNITVQMQ</sequence>
<dbReference type="EMBL" id="AP025314">
    <property type="protein sequence ID" value="BDD09086.1"/>
    <property type="molecule type" value="Genomic_DNA"/>
</dbReference>
<evidence type="ECO:0000256" key="1">
    <source>
        <dbReference type="SAM" id="Coils"/>
    </source>
</evidence>
<name>A0AAU9D875_9BACT</name>
<dbReference type="PANTHER" id="PTHR31005:SF8">
    <property type="entry name" value="DUF4139 DOMAIN-CONTAINING PROTEIN"/>
    <property type="match status" value="1"/>
</dbReference>
<keyword evidence="2" id="KW-0732">Signal</keyword>
<dbReference type="InterPro" id="IPR025554">
    <property type="entry name" value="DUF4140"/>
</dbReference>
<feature type="coiled-coil region" evidence="1">
    <location>
        <begin position="102"/>
        <end position="136"/>
    </location>
</feature>
<organism evidence="5 6">
    <name type="scientific">Fulvitalea axinellae</name>
    <dbReference type="NCBI Taxonomy" id="1182444"/>
    <lineage>
        <taxon>Bacteria</taxon>
        <taxon>Pseudomonadati</taxon>
        <taxon>Bacteroidota</taxon>
        <taxon>Cytophagia</taxon>
        <taxon>Cytophagales</taxon>
        <taxon>Persicobacteraceae</taxon>
        <taxon>Fulvitalea</taxon>
    </lineage>
</organism>
<dbReference type="PANTHER" id="PTHR31005">
    <property type="entry name" value="DUF4139 DOMAIN-CONTAINING PROTEIN"/>
    <property type="match status" value="1"/>
</dbReference>
<dbReference type="Pfam" id="PF13598">
    <property type="entry name" value="DUF4139"/>
    <property type="match status" value="1"/>
</dbReference>
<dbReference type="InterPro" id="IPR011935">
    <property type="entry name" value="CHP02231"/>
</dbReference>
<evidence type="ECO:0000313" key="5">
    <source>
        <dbReference type="EMBL" id="BDD09086.1"/>
    </source>
</evidence>
<dbReference type="KEGG" id="fax:FUAX_15180"/>
<dbReference type="Pfam" id="PF13600">
    <property type="entry name" value="DUF4140"/>
    <property type="match status" value="1"/>
</dbReference>
<evidence type="ECO:0000313" key="6">
    <source>
        <dbReference type="Proteomes" id="UP001348817"/>
    </source>
</evidence>
<evidence type="ECO:0008006" key="7">
    <source>
        <dbReference type="Google" id="ProtNLM"/>
    </source>
</evidence>
<keyword evidence="1" id="KW-0175">Coiled coil</keyword>